<keyword evidence="2" id="KW-1185">Reference proteome</keyword>
<organism evidence="1 2">
    <name type="scientific">Rhodobacter aestuarii</name>
    <dbReference type="NCBI Taxonomy" id="453582"/>
    <lineage>
        <taxon>Bacteria</taxon>
        <taxon>Pseudomonadati</taxon>
        <taxon>Pseudomonadota</taxon>
        <taxon>Alphaproteobacteria</taxon>
        <taxon>Rhodobacterales</taxon>
        <taxon>Rhodobacter group</taxon>
        <taxon>Rhodobacter</taxon>
    </lineage>
</organism>
<evidence type="ECO:0000313" key="2">
    <source>
        <dbReference type="Proteomes" id="UP000186221"/>
    </source>
</evidence>
<dbReference type="Proteomes" id="UP000186221">
    <property type="component" value="Unassembled WGS sequence"/>
</dbReference>
<dbReference type="OrthoDB" id="9802640at2"/>
<name>A0A1N7PH71_9RHOB</name>
<dbReference type="CDD" id="cd00085">
    <property type="entry name" value="HNHc"/>
    <property type="match status" value="1"/>
</dbReference>
<gene>
    <name evidence="1" type="ORF">SAMN05421580_1104</name>
</gene>
<dbReference type="EMBL" id="FTOG01000010">
    <property type="protein sequence ID" value="SIT09886.1"/>
    <property type="molecule type" value="Genomic_DNA"/>
</dbReference>
<dbReference type="InterPro" id="IPR003615">
    <property type="entry name" value="HNH_nuc"/>
</dbReference>
<protein>
    <submittedName>
        <fullName evidence="1">5-methylcytosine-specific restriction enzyme A</fullName>
    </submittedName>
</protein>
<proteinExistence type="predicted"/>
<evidence type="ECO:0000313" key="1">
    <source>
        <dbReference type="EMBL" id="SIT09886.1"/>
    </source>
</evidence>
<sequence>MIYCISEFGSEGHLDAKIELDGSDVLLQSRGGATGGRAARNTDYEKALQTIIERLYADEHTIDAVFLDSRVARKKPEEKRLLANAAELNGMSDEAVVALVRRRASRWGQAPGTRGGNSTKALRIRVRNLDQSGLRSALVLMKWETARTRRRGLRPLAAEEQRKVSIHNVENAVARLLTGEDAPNFSGSKDYDVVAKDGTLLAPKKVFGLALEEALGIETFPEHFKAGWKQPCFQIIQAAGFEIVEKGFVGPNPDELHEELSDIPLDEADRSAQEGDVRLVMHFRRERARGLSERKKAAFIREHGRLYCERCNMDPVAVYGINGDACIEVHHAHVQVKDMREGHQTNLEELQCLCANCHRITHRELASQS</sequence>
<accession>A0A1N7PH71</accession>
<dbReference type="RefSeq" id="WP_076485752.1">
    <property type="nucleotide sequence ID" value="NZ_FTOG01000010.1"/>
</dbReference>
<reference evidence="2" key="1">
    <citation type="submission" date="2017-01" db="EMBL/GenBank/DDBJ databases">
        <authorList>
            <person name="Varghese N."/>
            <person name="Submissions S."/>
        </authorList>
    </citation>
    <scope>NUCLEOTIDE SEQUENCE [LARGE SCALE GENOMIC DNA]</scope>
    <source>
        <strain evidence="2">DSM 19945</strain>
    </source>
</reference>
<dbReference type="AlphaFoldDB" id="A0A1N7PH71"/>